<dbReference type="PANTHER" id="PTHR21363">
    <property type="entry name" value="PREPHENATE DEHYDROGENASE"/>
    <property type="match status" value="1"/>
</dbReference>
<dbReference type="InterPro" id="IPR008927">
    <property type="entry name" value="6-PGluconate_DH-like_C_sf"/>
</dbReference>
<dbReference type="PANTHER" id="PTHR21363:SF0">
    <property type="entry name" value="PREPHENATE DEHYDROGENASE [NADP(+)]"/>
    <property type="match status" value="1"/>
</dbReference>
<sequence length="385" mass="39273">MQTMAVIGTGLIGTSVALAAAGQGVSVYLSDRDRAAARTAAALGAGRAEDPPGPVDLAVLAVPPSRIAEVLIAAQERGLARAYTDVASVKAGPERAVLARAPEPSRYVGGHPLAGRERSGPLAARAELFRGRPWALTPHRLTSRAALDRGLELAELCGAAPVVMRGREHDEVVALTSHVPHLLASVMAARLRDGPAGVPLLAGQGLRDVTRIAAGDPRLWSDILRSNASAMAGVVKELRADLARVAAALDVLAEGDGFARGGGFAEEDGFAEDHGGGHDQGVRTLEDLLARGVAGLAGLPRPGAGPPVAEAGLRILVPDRPGELARLLGAVAALGIAVDDVAVEAAEESGLRVRVPVPTADAERIGAKLGADGWDRAPAESMPVG</sequence>
<dbReference type="AlphaFoldDB" id="A0A0A0N9F5"/>
<dbReference type="eggNOG" id="COG0287">
    <property type="taxonomic scope" value="Bacteria"/>
</dbReference>
<dbReference type="KEGG" id="src:M271_09155"/>
<dbReference type="Pfam" id="PF20463">
    <property type="entry name" value="PDH_C"/>
    <property type="match status" value="1"/>
</dbReference>
<dbReference type="EMBL" id="QYCY01000002">
    <property type="protein sequence ID" value="RLV74425.1"/>
    <property type="molecule type" value="Genomic_DNA"/>
</dbReference>
<dbReference type="Proteomes" id="UP000281594">
    <property type="component" value="Unassembled WGS sequence"/>
</dbReference>
<evidence type="ECO:0000313" key="5">
    <source>
        <dbReference type="Proteomes" id="UP000281594"/>
    </source>
</evidence>
<dbReference type="InterPro" id="IPR036291">
    <property type="entry name" value="NAD(P)-bd_dom_sf"/>
</dbReference>
<dbReference type="STRING" id="1343740.M271_09155"/>
<name>A0A0A0N9F5_STRRN</name>
<dbReference type="GO" id="GO:0008977">
    <property type="term" value="F:prephenate dehydrogenase (NAD+) activity"/>
    <property type="evidence" value="ECO:0007669"/>
    <property type="project" value="InterPro"/>
</dbReference>
<dbReference type="HOGENOM" id="CLU_055968_1_1_11"/>
<dbReference type="InterPro" id="IPR046826">
    <property type="entry name" value="PDH_N"/>
</dbReference>
<dbReference type="GO" id="GO:0006571">
    <property type="term" value="P:tyrosine biosynthetic process"/>
    <property type="evidence" value="ECO:0007669"/>
    <property type="project" value="InterPro"/>
</dbReference>
<feature type="domain" description="Prephenate/arogenate dehydrogenase" evidence="3">
    <location>
        <begin position="2"/>
        <end position="282"/>
    </location>
</feature>
<organism evidence="4 5">
    <name type="scientific">Streptomyces rapamycinicus (strain ATCC 29253 / DSM 41530 / NRRL 5491 / AYB-994)</name>
    <name type="common">Streptomyces hygroscopicus (strain ATCC 29253)</name>
    <dbReference type="NCBI Taxonomy" id="1343740"/>
    <lineage>
        <taxon>Bacteria</taxon>
        <taxon>Bacillati</taxon>
        <taxon>Actinomycetota</taxon>
        <taxon>Actinomycetes</taxon>
        <taxon>Kitasatosporales</taxon>
        <taxon>Streptomycetaceae</taxon>
        <taxon>Streptomyces</taxon>
        <taxon>Streptomyces violaceusniger group</taxon>
    </lineage>
</organism>
<proteinExistence type="inferred from homology"/>
<protein>
    <submittedName>
        <fullName evidence="4">Prephenate dehydrogenase</fullName>
    </submittedName>
</protein>
<dbReference type="InterPro" id="IPR003099">
    <property type="entry name" value="Prephen_DH"/>
</dbReference>
<reference evidence="4 5" key="1">
    <citation type="journal article" date="2018" name="J. Biol. Chem.">
        <title>Discovery of the actinoplanic acid pathway in Streptomyces rapamycinicus reveals a genetically conserved synergism with rapamycin.</title>
        <authorList>
            <person name="Mrak P."/>
            <person name="Krastel P."/>
            <person name="Pivk Lukancic P."/>
            <person name="Tao J."/>
            <person name="Pistorius D."/>
            <person name="Moore C.M."/>
        </authorList>
    </citation>
    <scope>NUCLEOTIDE SEQUENCE [LARGE SCALE GENOMIC DNA]</scope>
    <source>
        <strain evidence="4 5">NRRL 5491</strain>
    </source>
</reference>
<dbReference type="RefSeq" id="WP_020866846.1">
    <property type="nucleotide sequence ID" value="NC_022785.1"/>
</dbReference>
<comment type="caution">
    <text evidence="4">The sequence shown here is derived from an EMBL/GenBank/DDBJ whole genome shotgun (WGS) entry which is preliminary data.</text>
</comment>
<dbReference type="InterPro" id="IPR050812">
    <property type="entry name" value="Preph/Arog_dehydrog"/>
</dbReference>
<dbReference type="SUPFAM" id="SSF48179">
    <property type="entry name" value="6-phosphogluconate dehydrogenase C-terminal domain-like"/>
    <property type="match status" value="1"/>
</dbReference>
<dbReference type="GO" id="GO:0070403">
    <property type="term" value="F:NAD+ binding"/>
    <property type="evidence" value="ECO:0007669"/>
    <property type="project" value="InterPro"/>
</dbReference>
<gene>
    <name evidence="4" type="ORF">D3C57_134405</name>
</gene>
<dbReference type="SUPFAM" id="SSF51735">
    <property type="entry name" value="NAD(P)-binding Rossmann-fold domains"/>
    <property type="match status" value="1"/>
</dbReference>
<evidence type="ECO:0000256" key="2">
    <source>
        <dbReference type="ARBA" id="ARBA00023002"/>
    </source>
</evidence>
<evidence type="ECO:0000259" key="3">
    <source>
        <dbReference type="PROSITE" id="PS51176"/>
    </source>
</evidence>
<comment type="similarity">
    <text evidence="1">Belongs to the prephenate/arogenate dehydrogenase family.</text>
</comment>
<dbReference type="GO" id="GO:0004665">
    <property type="term" value="F:prephenate dehydrogenase (NADP+) activity"/>
    <property type="evidence" value="ECO:0007669"/>
    <property type="project" value="InterPro"/>
</dbReference>
<dbReference type="Gene3D" id="3.40.50.720">
    <property type="entry name" value="NAD(P)-binding Rossmann-like Domain"/>
    <property type="match status" value="1"/>
</dbReference>
<dbReference type="InterPro" id="IPR046825">
    <property type="entry name" value="PDH_C"/>
</dbReference>
<accession>A0A0A0N9F5</accession>
<evidence type="ECO:0000313" key="4">
    <source>
        <dbReference type="EMBL" id="RLV74425.1"/>
    </source>
</evidence>
<evidence type="ECO:0000256" key="1">
    <source>
        <dbReference type="ARBA" id="ARBA00007964"/>
    </source>
</evidence>
<dbReference type="PROSITE" id="PS51176">
    <property type="entry name" value="PDH_ADH"/>
    <property type="match status" value="1"/>
</dbReference>
<keyword evidence="2" id="KW-0560">Oxidoreductase</keyword>
<dbReference type="NCBIfam" id="NF005112">
    <property type="entry name" value="PRK06545.2-4"/>
    <property type="match status" value="1"/>
</dbReference>
<dbReference type="Pfam" id="PF02153">
    <property type="entry name" value="PDH_N"/>
    <property type="match status" value="1"/>
</dbReference>
<dbReference type="Gene3D" id="1.10.3660.10">
    <property type="entry name" value="6-phosphogluconate dehydrogenase C-terminal like domain"/>
    <property type="match status" value="1"/>
</dbReference>